<dbReference type="eggNOG" id="KOG2861">
    <property type="taxonomic scope" value="Eukaryota"/>
</dbReference>
<evidence type="ECO:0000313" key="5">
    <source>
        <dbReference type="Proteomes" id="UP000019763"/>
    </source>
</evidence>
<keyword evidence="5" id="KW-1185">Reference proteome</keyword>
<accession>A0A023B2A2</accession>
<reference evidence="4" key="1">
    <citation type="submission" date="2013-12" db="EMBL/GenBank/DDBJ databases">
        <authorList>
            <person name="Omoto C.K."/>
            <person name="Sibley D."/>
            <person name="Venepally P."/>
            <person name="Hadjithomas M."/>
            <person name="Karamycheva S."/>
            <person name="Brunk B."/>
            <person name="Roos D."/>
            <person name="Caler E."/>
            <person name="Lorenzi H."/>
        </authorList>
    </citation>
    <scope>NUCLEOTIDE SEQUENCE</scope>
</reference>
<comment type="caution">
    <text evidence="4">The sequence shown here is derived from an EMBL/GenBank/DDBJ whole genome shotgun (WGS) entry which is preliminary data.</text>
</comment>
<dbReference type="EMBL" id="AFNH02000923">
    <property type="protein sequence ID" value="EZG51723.1"/>
    <property type="molecule type" value="Genomic_DNA"/>
</dbReference>
<protein>
    <submittedName>
        <fullName evidence="4">ACR, YagE family protein</fullName>
    </submittedName>
</protein>
<dbReference type="OMA" id="WITNDIK"/>
<evidence type="ECO:0000313" key="4">
    <source>
        <dbReference type="EMBL" id="EZG51723.1"/>
    </source>
</evidence>
<dbReference type="VEuPathDB" id="CryptoDB:GNI_123800"/>
<feature type="transmembrane region" description="Helical" evidence="2">
    <location>
        <begin position="307"/>
        <end position="327"/>
    </location>
</feature>
<dbReference type="PANTHER" id="PTHR16255:SF1">
    <property type="entry name" value="REQUIRED FOR MEIOTIC NUCLEAR DIVISION PROTEIN 1 HOMOLOG"/>
    <property type="match status" value="1"/>
</dbReference>
<proteinExistence type="inferred from homology"/>
<gene>
    <name evidence="4" type="ORF">GNI_123800</name>
</gene>
<comment type="similarity">
    <text evidence="1">Belongs to the RMD1/sif2 family.</text>
</comment>
<keyword evidence="2" id="KW-0812">Transmembrane</keyword>
<dbReference type="InterPro" id="IPR051624">
    <property type="entry name" value="RMD1/Sad1-interacting"/>
</dbReference>
<feature type="domain" description="DUF155" evidence="3">
    <location>
        <begin position="109"/>
        <end position="280"/>
    </location>
</feature>
<keyword evidence="2" id="KW-0472">Membrane</keyword>
<dbReference type="InterPro" id="IPR003734">
    <property type="entry name" value="DUF155"/>
</dbReference>
<dbReference type="RefSeq" id="XP_011131936.1">
    <property type="nucleotide sequence ID" value="XM_011133634.1"/>
</dbReference>
<dbReference type="GeneID" id="22914357"/>
<evidence type="ECO:0000256" key="1">
    <source>
        <dbReference type="ARBA" id="ARBA00008306"/>
    </source>
</evidence>
<dbReference type="AlphaFoldDB" id="A0A023B2A2"/>
<name>A0A023B2A2_GRENI</name>
<dbReference type="Proteomes" id="UP000019763">
    <property type="component" value="Unassembled WGS sequence"/>
</dbReference>
<keyword evidence="2" id="KW-1133">Transmembrane helix</keyword>
<sequence>YYKNSGKKDQRVAKKRADILANARTKPEDRIEPEGEVWAICAAGEIMLSHLQQTARRKMLASSKMEIYFDQFFSDVFIGYIDHDSSRKYALEQSAGEDMEPVSRKRSLVFLFKFGCIVTWDYPKSLSSRSDLLGLLEPYLQNPLPQEKQESDSMSYVSSYNQTIKQDIIHLTSQATFERLAYSYAFAQSCKLTIFENNVYESIENTRTIPETLARTGKINTSREAISRMIGELFINRFYINLQCDILDTPDVFWEFDQFADYYSSCRSYLEIPKRVELLNQRLDIMKDLYDMLNEELSLQHGYKLEWIVIYLIVAEVIIEVVWNIIIKDVLKLV</sequence>
<feature type="non-terminal residue" evidence="4">
    <location>
        <position position="1"/>
    </location>
</feature>
<dbReference type="GO" id="GO:0005739">
    <property type="term" value="C:mitochondrion"/>
    <property type="evidence" value="ECO:0007669"/>
    <property type="project" value="UniProtKB-ARBA"/>
</dbReference>
<dbReference type="Pfam" id="PF02582">
    <property type="entry name" value="DUF155"/>
    <property type="match status" value="1"/>
</dbReference>
<dbReference type="OrthoDB" id="18302at2759"/>
<evidence type="ECO:0000259" key="3">
    <source>
        <dbReference type="Pfam" id="PF02582"/>
    </source>
</evidence>
<evidence type="ECO:0000256" key="2">
    <source>
        <dbReference type="SAM" id="Phobius"/>
    </source>
</evidence>
<organism evidence="4 5">
    <name type="scientific">Gregarina niphandrodes</name>
    <name type="common">Septate eugregarine</name>
    <dbReference type="NCBI Taxonomy" id="110365"/>
    <lineage>
        <taxon>Eukaryota</taxon>
        <taxon>Sar</taxon>
        <taxon>Alveolata</taxon>
        <taxon>Apicomplexa</taxon>
        <taxon>Conoidasida</taxon>
        <taxon>Gregarinasina</taxon>
        <taxon>Eugregarinorida</taxon>
        <taxon>Gregarinidae</taxon>
        <taxon>Gregarina</taxon>
    </lineage>
</organism>
<dbReference type="PANTHER" id="PTHR16255">
    <property type="entry name" value="REQUIRED FOR MEIOTIC NUCLEAR DIVISION PROTEIN 1 HOMOLOG"/>
    <property type="match status" value="1"/>
</dbReference>